<keyword evidence="4" id="KW-1133">Transmembrane helix</keyword>
<name>A0L7R7_MAGMM</name>
<evidence type="ECO:0000256" key="4">
    <source>
        <dbReference type="SAM" id="Phobius"/>
    </source>
</evidence>
<protein>
    <recommendedName>
        <fullName evidence="5">Methyltransferase domain-containing protein</fullName>
    </recommendedName>
</protein>
<dbReference type="HOGENOM" id="CLU_068443_3_0_5"/>
<dbReference type="AlphaFoldDB" id="A0L7R7"/>
<evidence type="ECO:0000256" key="2">
    <source>
        <dbReference type="ARBA" id="ARBA00022679"/>
    </source>
</evidence>
<dbReference type="EMBL" id="CP000471">
    <property type="protein sequence ID" value="ABK44010.1"/>
    <property type="molecule type" value="Genomic_DNA"/>
</dbReference>
<dbReference type="SUPFAM" id="SSF53335">
    <property type="entry name" value="S-adenosyl-L-methionine-dependent methyltransferases"/>
    <property type="match status" value="1"/>
</dbReference>
<sequence>MQGLSEGELFLGLGFLLFGLVVGLLIVWYTLRTGAPPMPSTRTMRRMLADLLPAYPSGSIIELGSGWGGLAQQLALHYPQHRVFGLELSPLPWLFSWAKRRALGPPNLRFVRCDFRDHPLHEVGLVVCYLNPEVMRRVEPWLRQGLAASAWVVCIGFALPGHKPVKTIKVPDMHATTLFLYQPTSGTVSVA</sequence>
<feature type="transmembrane region" description="Helical" evidence="4">
    <location>
        <begin position="9"/>
        <end position="31"/>
    </location>
</feature>
<dbReference type="eggNOG" id="COG2890">
    <property type="taxonomic scope" value="Bacteria"/>
</dbReference>
<dbReference type="RefSeq" id="WP_011713163.1">
    <property type="nucleotide sequence ID" value="NC_008576.1"/>
</dbReference>
<reference evidence="7" key="1">
    <citation type="journal article" date="2009" name="Appl. Environ. Microbiol.">
        <title>Complete genome sequence of the chemolithoautotrophic marine magnetotactic coccus strain MC-1.</title>
        <authorList>
            <person name="Schubbe S."/>
            <person name="Williams T.J."/>
            <person name="Xie G."/>
            <person name="Kiss H.E."/>
            <person name="Brettin T.S."/>
            <person name="Martinez D."/>
            <person name="Ross C.A."/>
            <person name="Schuler D."/>
            <person name="Cox B.L."/>
            <person name="Nealson K.H."/>
            <person name="Bazylinski D.A."/>
        </authorList>
    </citation>
    <scope>NUCLEOTIDE SEQUENCE [LARGE SCALE GENOMIC DNA]</scope>
    <source>
        <strain evidence="7">ATCC BAA-1437 / JCM 17883 / MC-1</strain>
    </source>
</reference>
<keyword evidence="4" id="KW-0812">Transmembrane</keyword>
<keyword evidence="1" id="KW-0489">Methyltransferase</keyword>
<organism evidence="6 7">
    <name type="scientific">Magnetococcus marinus (strain ATCC BAA-1437 / JCM 17883 / MC-1)</name>
    <dbReference type="NCBI Taxonomy" id="156889"/>
    <lineage>
        <taxon>Bacteria</taxon>
        <taxon>Pseudomonadati</taxon>
        <taxon>Pseudomonadota</taxon>
        <taxon>Magnetococcia</taxon>
        <taxon>Magnetococcales</taxon>
        <taxon>Magnetococcaceae</taxon>
        <taxon>Magnetococcus</taxon>
    </lineage>
</organism>
<dbReference type="OrthoDB" id="5510758at2"/>
<accession>A0L7R7</accession>
<dbReference type="InterPro" id="IPR029063">
    <property type="entry name" value="SAM-dependent_MTases_sf"/>
</dbReference>
<dbReference type="PANTHER" id="PTHR13610:SF9">
    <property type="entry name" value="FI06469P"/>
    <property type="match status" value="1"/>
</dbReference>
<dbReference type="Proteomes" id="UP000002586">
    <property type="component" value="Chromosome"/>
</dbReference>
<keyword evidence="3" id="KW-0949">S-adenosyl-L-methionine</keyword>
<dbReference type="InterPro" id="IPR041698">
    <property type="entry name" value="Methyltransf_25"/>
</dbReference>
<evidence type="ECO:0000313" key="6">
    <source>
        <dbReference type="EMBL" id="ABK44010.1"/>
    </source>
</evidence>
<proteinExistence type="predicted"/>
<reference evidence="6 7" key="2">
    <citation type="journal article" date="2012" name="Int. J. Syst. Evol. Microbiol.">
        <title>Magnetococcus marinus gen. nov., sp. nov., a marine, magnetotactic bacterium that represents a novel lineage (Magnetococcaceae fam. nov.; Magnetococcales ord. nov.) at the base of the Alphaproteobacteria.</title>
        <authorList>
            <person name="Bazylinski D.A."/>
            <person name="Williams T.J."/>
            <person name="Lefevre C.T."/>
            <person name="Berg R.J."/>
            <person name="Zhang C.L."/>
            <person name="Bowser S.S."/>
            <person name="Dean A.J."/>
            <person name="Beveridge T.J."/>
        </authorList>
    </citation>
    <scope>NUCLEOTIDE SEQUENCE [LARGE SCALE GENOMIC DNA]</scope>
    <source>
        <strain evidence="7">ATCC BAA-1437 / JCM 17883 / MC-1</strain>
    </source>
</reference>
<feature type="domain" description="Methyltransferase" evidence="5">
    <location>
        <begin position="60"/>
        <end position="129"/>
    </location>
</feature>
<dbReference type="Pfam" id="PF13649">
    <property type="entry name" value="Methyltransf_25"/>
    <property type="match status" value="1"/>
</dbReference>
<dbReference type="STRING" id="156889.Mmc1_1501"/>
<evidence type="ECO:0000256" key="3">
    <source>
        <dbReference type="ARBA" id="ARBA00022691"/>
    </source>
</evidence>
<evidence type="ECO:0000313" key="7">
    <source>
        <dbReference type="Proteomes" id="UP000002586"/>
    </source>
</evidence>
<dbReference type="GO" id="GO:0032259">
    <property type="term" value="P:methylation"/>
    <property type="evidence" value="ECO:0007669"/>
    <property type="project" value="UniProtKB-KW"/>
</dbReference>
<dbReference type="GO" id="GO:0016279">
    <property type="term" value="F:protein-lysine N-methyltransferase activity"/>
    <property type="evidence" value="ECO:0007669"/>
    <property type="project" value="InterPro"/>
</dbReference>
<evidence type="ECO:0000256" key="1">
    <source>
        <dbReference type="ARBA" id="ARBA00022603"/>
    </source>
</evidence>
<keyword evidence="7" id="KW-1185">Reference proteome</keyword>
<dbReference type="Gene3D" id="3.40.50.150">
    <property type="entry name" value="Vaccinia Virus protein VP39"/>
    <property type="match status" value="1"/>
</dbReference>
<dbReference type="InterPro" id="IPR026170">
    <property type="entry name" value="FAM173A/B"/>
</dbReference>
<dbReference type="KEGG" id="mgm:Mmc1_1501"/>
<dbReference type="PANTHER" id="PTHR13610">
    <property type="entry name" value="METHYLTRANSFERASE DOMAIN-CONTAINING PROTEIN"/>
    <property type="match status" value="1"/>
</dbReference>
<evidence type="ECO:0000259" key="5">
    <source>
        <dbReference type="Pfam" id="PF13649"/>
    </source>
</evidence>
<gene>
    <name evidence="6" type="ordered locus">Mmc1_1501</name>
</gene>
<keyword evidence="2" id="KW-0808">Transferase</keyword>
<keyword evidence="4" id="KW-0472">Membrane</keyword>
<dbReference type="CDD" id="cd02440">
    <property type="entry name" value="AdoMet_MTases"/>
    <property type="match status" value="1"/>
</dbReference>